<accession>A0AAW0R4V1</accession>
<reference evidence="1 2" key="1">
    <citation type="submission" date="2023-01" db="EMBL/GenBank/DDBJ databases">
        <title>Analysis of 21 Apiospora genomes using comparative genomics revels a genus with tremendous synthesis potential of carbohydrate active enzymes and secondary metabolites.</title>
        <authorList>
            <person name="Sorensen T."/>
        </authorList>
    </citation>
    <scope>NUCLEOTIDE SEQUENCE [LARGE SCALE GENOMIC DNA]</scope>
    <source>
        <strain evidence="1 2">CBS 117206</strain>
    </source>
</reference>
<dbReference type="AlphaFoldDB" id="A0AAW0R4V1"/>
<gene>
    <name evidence="1" type="ORF">PG999_003946</name>
</gene>
<dbReference type="Proteomes" id="UP001392437">
    <property type="component" value="Unassembled WGS sequence"/>
</dbReference>
<sequence>MGSVVMNGPYHGRSLSGVEQGATIAITTTTTSTSSSAAAAIAARLSAAKFVLAVSELGAPAGAGNAPAARPGGHDAGGRRLVLSNKLAISDMSTMTMASLRERLIVYARM</sequence>
<protein>
    <submittedName>
        <fullName evidence="1">Uncharacterized protein</fullName>
    </submittedName>
</protein>
<keyword evidence="2" id="KW-1185">Reference proteome</keyword>
<dbReference type="EMBL" id="JAQQWP010000003">
    <property type="protein sequence ID" value="KAK8124028.1"/>
    <property type="molecule type" value="Genomic_DNA"/>
</dbReference>
<comment type="caution">
    <text evidence="1">The sequence shown here is derived from an EMBL/GenBank/DDBJ whole genome shotgun (WGS) entry which is preliminary data.</text>
</comment>
<name>A0AAW0R4V1_9PEZI</name>
<evidence type="ECO:0000313" key="1">
    <source>
        <dbReference type="EMBL" id="KAK8124028.1"/>
    </source>
</evidence>
<evidence type="ECO:0000313" key="2">
    <source>
        <dbReference type="Proteomes" id="UP001392437"/>
    </source>
</evidence>
<organism evidence="1 2">
    <name type="scientific">Apiospora kogelbergensis</name>
    <dbReference type="NCBI Taxonomy" id="1337665"/>
    <lineage>
        <taxon>Eukaryota</taxon>
        <taxon>Fungi</taxon>
        <taxon>Dikarya</taxon>
        <taxon>Ascomycota</taxon>
        <taxon>Pezizomycotina</taxon>
        <taxon>Sordariomycetes</taxon>
        <taxon>Xylariomycetidae</taxon>
        <taxon>Amphisphaeriales</taxon>
        <taxon>Apiosporaceae</taxon>
        <taxon>Apiospora</taxon>
    </lineage>
</organism>
<proteinExistence type="predicted"/>